<dbReference type="RefSeq" id="WP_036764680.1">
    <property type="nucleotide sequence ID" value="NZ_CP038203.1"/>
</dbReference>
<sequence>MGAGNTARPVSAMRLVIHFFGVWFGGMVLFGLLAFMAAGHGIELRNDAAGLILVFIASLTSGHLWYRRENAVPAPGRMLRAALLCMLFLAIFHAAVIVAIPARIPQFPAFGRLSQSGREMLWVVLAGAALFLVPVARIGLGLGIRQGCKAAEKVAERAARKVARQG</sequence>
<organism evidence="2 3">
    <name type="scientific">Paracoccus pantotrophus</name>
    <name type="common">Thiosphaera pantotropha</name>
    <dbReference type="NCBI Taxonomy" id="82367"/>
    <lineage>
        <taxon>Bacteria</taxon>
        <taxon>Pseudomonadati</taxon>
        <taxon>Pseudomonadota</taxon>
        <taxon>Alphaproteobacteria</taxon>
        <taxon>Rhodobacterales</taxon>
        <taxon>Paracoccaceae</taxon>
        <taxon>Paracoccus</taxon>
    </lineage>
</organism>
<proteinExistence type="predicted"/>
<accession>A0A7H9BTU6</accession>
<dbReference type="AlphaFoldDB" id="A0A7H9BTU6"/>
<evidence type="ECO:0000313" key="3">
    <source>
        <dbReference type="Proteomes" id="UP000509322"/>
    </source>
</evidence>
<dbReference type="Proteomes" id="UP000509322">
    <property type="component" value="Chromosome 2"/>
</dbReference>
<name>A0A7H9BTU6_PARPN</name>
<reference evidence="2 3" key="1">
    <citation type="submission" date="2020-07" db="EMBL/GenBank/DDBJ databases">
        <title>The complete genome of Paracoccus pantotrophus ACCC 10489.</title>
        <authorList>
            <person name="Si Y."/>
        </authorList>
    </citation>
    <scope>NUCLEOTIDE SEQUENCE [LARGE SCALE GENOMIC DNA]</scope>
    <source>
        <strain evidence="2 3">ACCC10489</strain>
    </source>
</reference>
<keyword evidence="1" id="KW-0812">Transmembrane</keyword>
<dbReference type="EMBL" id="CP058690">
    <property type="protein sequence ID" value="QLH14612.1"/>
    <property type="molecule type" value="Genomic_DNA"/>
</dbReference>
<feature type="transmembrane region" description="Helical" evidence="1">
    <location>
        <begin position="78"/>
        <end position="100"/>
    </location>
</feature>
<protein>
    <submittedName>
        <fullName evidence="2">Uncharacterized protein</fullName>
    </submittedName>
</protein>
<feature type="transmembrane region" description="Helical" evidence="1">
    <location>
        <begin position="120"/>
        <end position="140"/>
    </location>
</feature>
<gene>
    <name evidence="2" type="ORF">HYQ43_09890</name>
</gene>
<keyword evidence="1" id="KW-0472">Membrane</keyword>
<feature type="transmembrane region" description="Helical" evidence="1">
    <location>
        <begin position="48"/>
        <end position="66"/>
    </location>
</feature>
<keyword evidence="1" id="KW-1133">Transmembrane helix</keyword>
<feature type="transmembrane region" description="Helical" evidence="1">
    <location>
        <begin position="12"/>
        <end position="36"/>
    </location>
</feature>
<dbReference type="NCBIfam" id="NF038216">
    <property type="entry name" value="ABZJ_00895_fam"/>
    <property type="match status" value="1"/>
</dbReference>
<evidence type="ECO:0000313" key="2">
    <source>
        <dbReference type="EMBL" id="QLH14612.1"/>
    </source>
</evidence>
<dbReference type="InterPro" id="IPR047730">
    <property type="entry name" value="ABZJ_00895-like"/>
</dbReference>
<evidence type="ECO:0000256" key="1">
    <source>
        <dbReference type="SAM" id="Phobius"/>
    </source>
</evidence>